<reference evidence="1 2" key="1">
    <citation type="submission" date="2016-08" db="EMBL/GenBank/DDBJ databases">
        <authorList>
            <person name="Seilhamer J.J."/>
        </authorList>
    </citation>
    <scope>NUCLEOTIDE SEQUENCE [LARGE SCALE GENOMIC DNA]</scope>
    <source>
        <strain evidence="1">M3/6</strain>
    </source>
</reference>
<evidence type="ECO:0008006" key="3">
    <source>
        <dbReference type="Google" id="ProtNLM"/>
    </source>
</evidence>
<dbReference type="EMBL" id="LT605205">
    <property type="protein sequence ID" value="SCD22206.1"/>
    <property type="molecule type" value="Genomic_DNA"/>
</dbReference>
<organism evidence="1 2">
    <name type="scientific">Proteiniphilum saccharofermentans</name>
    <dbReference type="NCBI Taxonomy" id="1642647"/>
    <lineage>
        <taxon>Bacteria</taxon>
        <taxon>Pseudomonadati</taxon>
        <taxon>Bacteroidota</taxon>
        <taxon>Bacteroidia</taxon>
        <taxon>Bacteroidales</taxon>
        <taxon>Dysgonomonadaceae</taxon>
        <taxon>Proteiniphilum</taxon>
    </lineage>
</organism>
<dbReference type="RefSeq" id="WP_076931880.1">
    <property type="nucleotide sequence ID" value="NZ_LT605205.1"/>
</dbReference>
<dbReference type="KEGG" id="psac:PSM36_3422"/>
<evidence type="ECO:0000313" key="2">
    <source>
        <dbReference type="Proteomes" id="UP000187464"/>
    </source>
</evidence>
<dbReference type="STRING" id="1642647.PSM36_3422"/>
<keyword evidence="2" id="KW-1185">Reference proteome</keyword>
<protein>
    <recommendedName>
        <fullName evidence="3">DUF4861 domain-containing protein</fullName>
    </recommendedName>
</protein>
<evidence type="ECO:0000313" key="1">
    <source>
        <dbReference type="EMBL" id="SCD22206.1"/>
    </source>
</evidence>
<gene>
    <name evidence="1" type="ORF">PSM36_3422</name>
</gene>
<proteinExistence type="predicted"/>
<dbReference type="Proteomes" id="UP000187464">
    <property type="component" value="Chromosome I"/>
</dbReference>
<dbReference type="InterPro" id="IPR032342">
    <property type="entry name" value="DUF4861"/>
</dbReference>
<dbReference type="AlphaFoldDB" id="A0A1R3T1B5"/>
<accession>A0A1R3T1B5</accession>
<sequence>MQVISFLGNRLFPAVFFFLFAVQGYGQSIIVENRSVEEIRHYTVEIPVEELSLPYGQYMMVAEGGEELPLEVVTDINGNHKAIFPVACLEGNSKKVFQVKKGAADKYPKRAYAELAHKIGGKFVGPKYEGGYSWVKPNRLTVDGTFRDHAYYIKYEGPGWESDIVGFRFYLDQRNAVDVFGKKTSGIVLPFVGVDGYDSYHEMAEWGMDNMKVGNTLGLGSIAVWDGTKAVRIEKRDSVTCYIPADGKIRAQVMTTYYGWDANGVKCNLESLISIDAGNRASHMELKVDRPIDNIATGIIKSKDAELIMPAKENNSKTGWSYIATFGKQSLNNDMMGLAVFYRNDQLKEITEDALNHLVVLSPQNGCVEYYFMPTWELDWQPVKNEKEFRKCLDEMVRKLNHSVSVIIK</sequence>
<dbReference type="Pfam" id="PF16153">
    <property type="entry name" value="DUF4861"/>
    <property type="match status" value="1"/>
</dbReference>
<name>A0A1R3T1B5_9BACT</name>